<comment type="caution">
    <text evidence="1">The sequence shown here is derived from an EMBL/GenBank/DDBJ whole genome shotgun (WGS) entry which is preliminary data.</text>
</comment>
<dbReference type="Proteomes" id="UP001187192">
    <property type="component" value="Unassembled WGS sequence"/>
</dbReference>
<organism evidence="1 2">
    <name type="scientific">Ficus carica</name>
    <name type="common">Common fig</name>
    <dbReference type="NCBI Taxonomy" id="3494"/>
    <lineage>
        <taxon>Eukaryota</taxon>
        <taxon>Viridiplantae</taxon>
        <taxon>Streptophyta</taxon>
        <taxon>Embryophyta</taxon>
        <taxon>Tracheophyta</taxon>
        <taxon>Spermatophyta</taxon>
        <taxon>Magnoliopsida</taxon>
        <taxon>eudicotyledons</taxon>
        <taxon>Gunneridae</taxon>
        <taxon>Pentapetalae</taxon>
        <taxon>rosids</taxon>
        <taxon>fabids</taxon>
        <taxon>Rosales</taxon>
        <taxon>Moraceae</taxon>
        <taxon>Ficeae</taxon>
        <taxon>Ficus</taxon>
    </lineage>
</organism>
<reference evidence="1" key="1">
    <citation type="submission" date="2023-07" db="EMBL/GenBank/DDBJ databases">
        <title>draft genome sequence of fig (Ficus carica).</title>
        <authorList>
            <person name="Takahashi T."/>
            <person name="Nishimura K."/>
        </authorList>
    </citation>
    <scope>NUCLEOTIDE SEQUENCE</scope>
</reference>
<name>A0AA88DGZ7_FICCA</name>
<dbReference type="AlphaFoldDB" id="A0AA88DGZ7"/>
<proteinExistence type="predicted"/>
<dbReference type="EMBL" id="BTGU01000058">
    <property type="protein sequence ID" value="GMN55542.1"/>
    <property type="molecule type" value="Genomic_DNA"/>
</dbReference>
<protein>
    <submittedName>
        <fullName evidence="1">Uncharacterized protein</fullName>
    </submittedName>
</protein>
<evidence type="ECO:0000313" key="2">
    <source>
        <dbReference type="Proteomes" id="UP001187192"/>
    </source>
</evidence>
<sequence length="67" mass="7320">MIESSSLIFSHAEGKCGNSPIDPRHHLVVRPRRHCLEIASVSSSLTTSALEAMVAVDLKTRSSLGWF</sequence>
<keyword evidence="2" id="KW-1185">Reference proteome</keyword>
<gene>
    <name evidence="1" type="ORF">TIFTF001_024672</name>
</gene>
<evidence type="ECO:0000313" key="1">
    <source>
        <dbReference type="EMBL" id="GMN55542.1"/>
    </source>
</evidence>
<accession>A0AA88DGZ7</accession>